<dbReference type="EMBL" id="LLKB01000005">
    <property type="protein sequence ID" value="KQC84709.1"/>
    <property type="molecule type" value="Genomic_DNA"/>
</dbReference>
<dbReference type="AlphaFoldDB" id="A0AAW3JQC0"/>
<dbReference type="InterPro" id="IPR018631">
    <property type="entry name" value="AAA-ATPase-like_dom"/>
</dbReference>
<sequence>MGVYFNPSNASFRQAKNSRIYVDKTKLIEYLNDRLSTEDKCLAVSHARRFGKSHAAGMIDAYYSLGCDSTELFDGTKISESADYKKYMNKYNVIHLDIASVWDFHKEDLVESIKERVCKDFKKKYNDTLDYSQDLYLLIQEIYEITDTQFVIIIDEWDCVIRNSDNKELVHEYLQFLHSLFKSEESKSFLALAYITGILPIKKIKDESALNNFSEYTMLKSSPITKYYGFTEDEVKELCKRFDMDFESTKAWYNGYLIDGIHMYNPNSVSMAIERNDFDSYWRNTSSFASINTFITMNYAGLKDDIMKMLAGGKVMVNPNTFQNDFSTIASKDDALTALIHLGYLGYDADRKSAYVPNYEVATAFELALQTGGWKEIAKAISTCDELLFETIDGNAEKVAELIELAHDTYTSVLKYNDENSLSCVLTMAYFTAPGYYNIIREMPAGKGFADFAFIPRANAGFRPAMVVELKYNKSADTAIKQIKDNRYHGALSGYSDKILLVGISYDAEGKDKKHHTCVIEEINGSAADTQ</sequence>
<dbReference type="PANTHER" id="PTHR34825:SF1">
    <property type="entry name" value="AAA-ATPASE-LIKE DOMAIN-CONTAINING PROTEIN"/>
    <property type="match status" value="1"/>
</dbReference>
<evidence type="ECO:0000259" key="1">
    <source>
        <dbReference type="Pfam" id="PF09820"/>
    </source>
</evidence>
<keyword evidence="3" id="KW-1185">Reference proteome</keyword>
<dbReference type="Pfam" id="PF09820">
    <property type="entry name" value="AAA-ATPase_like"/>
    <property type="match status" value="1"/>
</dbReference>
<dbReference type="InterPro" id="IPR012547">
    <property type="entry name" value="PDDEXK_9"/>
</dbReference>
<reference evidence="2 3" key="1">
    <citation type="submission" date="2015-10" db="EMBL/GenBank/DDBJ databases">
        <title>Butyribacter intestini gen. nov., sp. nov., a butyric acid-producing bacterium of the family Lachnospiraceae isolated from the human faeces.</title>
        <authorList>
            <person name="Zou Y."/>
            <person name="Xue W."/>
            <person name="Luo G."/>
            <person name="Lv M."/>
        </authorList>
    </citation>
    <scope>NUCLEOTIDE SEQUENCE [LARGE SCALE GENOMIC DNA]</scope>
    <source>
        <strain evidence="2 3">TF01-11</strain>
    </source>
</reference>
<organism evidence="2 3">
    <name type="scientific">Butyribacter intestini</name>
    <dbReference type="NCBI Taxonomy" id="1703332"/>
    <lineage>
        <taxon>Bacteria</taxon>
        <taxon>Bacillati</taxon>
        <taxon>Bacillota</taxon>
        <taxon>Clostridia</taxon>
        <taxon>Lachnospirales</taxon>
        <taxon>Lachnospiraceae</taxon>
        <taxon>Butyribacter</taxon>
    </lineage>
</organism>
<feature type="domain" description="AAA-ATPase-like" evidence="1">
    <location>
        <begin position="16"/>
        <end position="203"/>
    </location>
</feature>
<proteinExistence type="predicted"/>
<protein>
    <recommendedName>
        <fullName evidence="1">AAA-ATPase-like domain-containing protein</fullName>
    </recommendedName>
</protein>
<comment type="caution">
    <text evidence="2">The sequence shown here is derived from an EMBL/GenBank/DDBJ whole genome shotgun (WGS) entry which is preliminary data.</text>
</comment>
<gene>
    <name evidence="2" type="ORF">APZ18_08225</name>
</gene>
<name>A0AAW3JQC0_9FIRM</name>
<evidence type="ECO:0000313" key="3">
    <source>
        <dbReference type="Proteomes" id="UP000050833"/>
    </source>
</evidence>
<dbReference type="PANTHER" id="PTHR34825">
    <property type="entry name" value="CONSERVED PROTEIN, WITH A WEAK D-GALACTARATE DEHYDRATASE/ALTRONATE HYDROLASE DOMAIN"/>
    <property type="match status" value="1"/>
</dbReference>
<evidence type="ECO:0000313" key="2">
    <source>
        <dbReference type="EMBL" id="KQC84709.1"/>
    </source>
</evidence>
<accession>A0AAW3JQC0</accession>
<dbReference type="Pfam" id="PF08011">
    <property type="entry name" value="PDDEXK_9"/>
    <property type="match status" value="1"/>
</dbReference>
<dbReference type="Proteomes" id="UP000050833">
    <property type="component" value="Unassembled WGS sequence"/>
</dbReference>
<dbReference type="RefSeq" id="WP_055943699.1">
    <property type="nucleotide sequence ID" value="NZ_JAQDCV010000002.1"/>
</dbReference>